<comment type="caution">
    <text evidence="3">The sequence shown here is derived from an EMBL/GenBank/DDBJ whole genome shotgun (WGS) entry which is preliminary data.</text>
</comment>
<dbReference type="InterPro" id="IPR040976">
    <property type="entry name" value="Pkinase_fungal"/>
</dbReference>
<dbReference type="AlphaFoldDB" id="A0AAW0CIN2"/>
<feature type="compositionally biased region" description="Polar residues" evidence="1">
    <location>
        <begin position="57"/>
        <end position="66"/>
    </location>
</feature>
<dbReference type="SUPFAM" id="SSF56112">
    <property type="entry name" value="Protein kinase-like (PK-like)"/>
    <property type="match status" value="1"/>
</dbReference>
<feature type="compositionally biased region" description="Polar residues" evidence="1">
    <location>
        <begin position="1"/>
        <end position="14"/>
    </location>
</feature>
<name>A0AAW0CIN2_9AGAR</name>
<feature type="region of interest" description="Disordered" evidence="1">
    <location>
        <begin position="797"/>
        <end position="821"/>
    </location>
</feature>
<dbReference type="InterPro" id="IPR011009">
    <property type="entry name" value="Kinase-like_dom_sf"/>
</dbReference>
<dbReference type="Pfam" id="PF17667">
    <property type="entry name" value="Pkinase_fungal"/>
    <property type="match status" value="1"/>
</dbReference>
<protein>
    <recommendedName>
        <fullName evidence="2">Fungal-type protein kinase domain-containing protein</fullName>
    </recommendedName>
</protein>
<reference evidence="3 4" key="1">
    <citation type="submission" date="2024-01" db="EMBL/GenBank/DDBJ databases">
        <title>A draft genome for a cacao thread blight-causing isolate of Paramarasmius palmivorus.</title>
        <authorList>
            <person name="Baruah I.K."/>
            <person name="Bukari Y."/>
            <person name="Amoako-Attah I."/>
            <person name="Meinhardt L.W."/>
            <person name="Bailey B.A."/>
            <person name="Cohen S.P."/>
        </authorList>
    </citation>
    <scope>NUCLEOTIDE SEQUENCE [LARGE SCALE GENOMIC DNA]</scope>
    <source>
        <strain evidence="3 4">GH-12</strain>
    </source>
</reference>
<feature type="compositionally biased region" description="Low complexity" evidence="1">
    <location>
        <begin position="284"/>
        <end position="294"/>
    </location>
</feature>
<evidence type="ECO:0000256" key="1">
    <source>
        <dbReference type="SAM" id="MobiDB-lite"/>
    </source>
</evidence>
<dbReference type="PANTHER" id="PTHR38248">
    <property type="entry name" value="FUNK1 6"/>
    <property type="match status" value="1"/>
</dbReference>
<dbReference type="EMBL" id="JAYKXP010000043">
    <property type="protein sequence ID" value="KAK7038691.1"/>
    <property type="molecule type" value="Genomic_DNA"/>
</dbReference>
<gene>
    <name evidence="3" type="ORF">VNI00_010575</name>
</gene>
<feature type="domain" description="Fungal-type protein kinase" evidence="2">
    <location>
        <begin position="352"/>
        <end position="693"/>
    </location>
</feature>
<feature type="compositionally biased region" description="Acidic residues" evidence="1">
    <location>
        <begin position="809"/>
        <end position="821"/>
    </location>
</feature>
<keyword evidence="4" id="KW-1185">Reference proteome</keyword>
<dbReference type="PANTHER" id="PTHR38248:SF2">
    <property type="entry name" value="FUNK1 11"/>
    <property type="match status" value="1"/>
</dbReference>
<proteinExistence type="predicted"/>
<feature type="compositionally biased region" description="Basic and acidic residues" evidence="1">
    <location>
        <begin position="69"/>
        <end position="79"/>
    </location>
</feature>
<dbReference type="Proteomes" id="UP001383192">
    <property type="component" value="Unassembled WGS sequence"/>
</dbReference>
<dbReference type="Gene3D" id="1.10.510.10">
    <property type="entry name" value="Transferase(Phosphotransferase) domain 1"/>
    <property type="match status" value="1"/>
</dbReference>
<feature type="region of interest" description="Disordered" evidence="1">
    <location>
        <begin position="1"/>
        <end position="79"/>
    </location>
</feature>
<organism evidence="3 4">
    <name type="scientific">Paramarasmius palmivorus</name>
    <dbReference type="NCBI Taxonomy" id="297713"/>
    <lineage>
        <taxon>Eukaryota</taxon>
        <taxon>Fungi</taxon>
        <taxon>Dikarya</taxon>
        <taxon>Basidiomycota</taxon>
        <taxon>Agaricomycotina</taxon>
        <taxon>Agaricomycetes</taxon>
        <taxon>Agaricomycetidae</taxon>
        <taxon>Agaricales</taxon>
        <taxon>Marasmiineae</taxon>
        <taxon>Marasmiaceae</taxon>
        <taxon>Paramarasmius</taxon>
    </lineage>
</organism>
<evidence type="ECO:0000313" key="3">
    <source>
        <dbReference type="EMBL" id="KAK7038691.1"/>
    </source>
</evidence>
<feature type="compositionally biased region" description="Basic and acidic residues" evidence="1">
    <location>
        <begin position="261"/>
        <end position="274"/>
    </location>
</feature>
<evidence type="ECO:0000313" key="4">
    <source>
        <dbReference type="Proteomes" id="UP001383192"/>
    </source>
</evidence>
<accession>A0AAW0CIN2</accession>
<feature type="region of interest" description="Disordered" evidence="1">
    <location>
        <begin position="261"/>
        <end position="344"/>
    </location>
</feature>
<sequence>MASTSHRSISSPEPNEQDFAESGTVSRSASSFAELLHDYPAGPPAGAAGRIGEDTMHMSSFNSTPHQRGAADHFTGDEQPTHNDFAPFLRYDLRYERVVNLDKFIQHVLHIEVTPQEEQVLQSIAASEEFDRRLGLYCEQVAGEEGRYSLFAGILNYAISRLVEEGVTTNDLGLIAHVNDPGVIVGSMSKRKPDVCFLRALSVYGRLGITMLGGGPATEEDRAKLAEAVVKKPEVAFSWSDLLGWAELKLRDNKIDREKLRKAAERKAEMDSKSKKSTKPAPNKSKSSKGSQKSTPLPLLIPGLTKVAQSNTPATVSSGGSGSKRVRSDSSDESVPPPKRPARQVNNFILPEGVLQCASYALEMFNHGAIRTHTIGALSTDDSMRLLLYTRSGTCRTEPFSFIQDPFKLLVIVLALTRLSLPQWGILEILPPRNLLEYRKPRPYPDTRVFMTANGDRYFTLGDFKFKVLEVQVFPRGLLGRGTWTILLERDDGTTWILKLSSQVATRVPEWCFLDRVKKVVEQNNEHKWILDHLPTVLIHEDIELDVVDFKALFGSDGNLDDVEYEPRVMRAIVYERLYPIHSLPLPGLLMNVYLDTVKTHEWLVKHAKILHRDISVGNLMYRVKSDSTIVGVLNDYDLARFVDEKDPKPSSQHRTGTKPFVALDLLSGKSNEPTDHFVRHDLESFFYVFAWITCRFHRGVEILNPPLTNWATGAWEDVLQDKTLFFLATSKGLLDDWKKMWDDALWDWENYLKAKKASSMNDETDAYDKETLGGRIDYQKIYDLFERHHLEVEDLAPYGGGQAATPEPEVEAEGEADNDN</sequence>
<evidence type="ECO:0000259" key="2">
    <source>
        <dbReference type="Pfam" id="PF17667"/>
    </source>
</evidence>